<accession>A0A3N0V9J8</accession>
<comment type="subcellular location">
    <subcellularLocation>
        <location evidence="2">Cell inner membrane</location>
        <topology evidence="2">Multi-pass membrane protein</topology>
    </subcellularLocation>
</comment>
<keyword evidence="7 12" id="KW-0997">Cell inner membrane</keyword>
<dbReference type="AlphaFoldDB" id="A0A3N0V9J8"/>
<dbReference type="Proteomes" id="UP000282106">
    <property type="component" value="Unassembled WGS sequence"/>
</dbReference>
<evidence type="ECO:0000256" key="13">
    <source>
        <dbReference type="SAM" id="Phobius"/>
    </source>
</evidence>
<dbReference type="InParanoid" id="A0A3N0V9J8"/>
<feature type="transmembrane region" description="Helical" evidence="13">
    <location>
        <begin position="132"/>
        <end position="157"/>
    </location>
</feature>
<evidence type="ECO:0000256" key="10">
    <source>
        <dbReference type="ARBA" id="ARBA00022989"/>
    </source>
</evidence>
<dbReference type="Pfam" id="PF03379">
    <property type="entry name" value="CcmB"/>
    <property type="match status" value="1"/>
</dbReference>
<evidence type="ECO:0000256" key="7">
    <source>
        <dbReference type="ARBA" id="ARBA00022519"/>
    </source>
</evidence>
<dbReference type="NCBIfam" id="TIGR01190">
    <property type="entry name" value="ccmB"/>
    <property type="match status" value="1"/>
</dbReference>
<dbReference type="GO" id="GO:1903607">
    <property type="term" value="P:cytochrome c biosynthetic process"/>
    <property type="evidence" value="ECO:0007669"/>
    <property type="project" value="TreeGrafter"/>
</dbReference>
<keyword evidence="6 12" id="KW-1003">Cell membrane</keyword>
<evidence type="ECO:0000256" key="2">
    <source>
        <dbReference type="ARBA" id="ARBA00004429"/>
    </source>
</evidence>
<evidence type="ECO:0000256" key="8">
    <source>
        <dbReference type="ARBA" id="ARBA00022692"/>
    </source>
</evidence>
<evidence type="ECO:0000313" key="14">
    <source>
        <dbReference type="EMBL" id="ROH89385.1"/>
    </source>
</evidence>
<keyword evidence="5 12" id="KW-0813">Transport</keyword>
<dbReference type="FunCoup" id="A0A3N0V9J8">
    <property type="interactions" value="276"/>
</dbReference>
<protein>
    <recommendedName>
        <fullName evidence="4 12">Heme exporter protein B</fullName>
    </recommendedName>
</protein>
<evidence type="ECO:0000256" key="9">
    <source>
        <dbReference type="ARBA" id="ARBA00022748"/>
    </source>
</evidence>
<evidence type="ECO:0000256" key="6">
    <source>
        <dbReference type="ARBA" id="ARBA00022475"/>
    </source>
</evidence>
<keyword evidence="9 12" id="KW-0201">Cytochrome c-type biogenesis</keyword>
<dbReference type="GO" id="GO:0005886">
    <property type="term" value="C:plasma membrane"/>
    <property type="evidence" value="ECO:0007669"/>
    <property type="project" value="UniProtKB-SubCell"/>
</dbReference>
<feature type="transmembrane region" description="Helical" evidence="13">
    <location>
        <begin position="25"/>
        <end position="43"/>
    </location>
</feature>
<evidence type="ECO:0000256" key="4">
    <source>
        <dbReference type="ARBA" id="ARBA00016452"/>
    </source>
</evidence>
<dbReference type="PANTHER" id="PTHR30070">
    <property type="entry name" value="HEME EXPORTER PROTEIN B"/>
    <property type="match status" value="1"/>
</dbReference>
<gene>
    <name evidence="14" type="primary">ccmB</name>
    <name evidence="14" type="ORF">ED208_09575</name>
</gene>
<dbReference type="RefSeq" id="WP_123211682.1">
    <property type="nucleotide sequence ID" value="NZ_RJVO01000004.1"/>
</dbReference>
<dbReference type="InterPro" id="IPR003544">
    <property type="entry name" value="Cyt_c_biogenesis_CcmB"/>
</dbReference>
<keyword evidence="8 13" id="KW-0812">Transmembrane</keyword>
<comment type="caution">
    <text evidence="14">The sequence shown here is derived from an EMBL/GenBank/DDBJ whole genome shotgun (WGS) entry which is preliminary data.</text>
</comment>
<evidence type="ECO:0000256" key="11">
    <source>
        <dbReference type="ARBA" id="ARBA00023136"/>
    </source>
</evidence>
<dbReference type="PANTHER" id="PTHR30070:SF1">
    <property type="entry name" value="CYTOCHROME C BIOGENESIS B-RELATED"/>
    <property type="match status" value="1"/>
</dbReference>
<proteinExistence type="inferred from homology"/>
<organism evidence="14 15">
    <name type="scientific">Stagnimonas aquatica</name>
    <dbReference type="NCBI Taxonomy" id="2689987"/>
    <lineage>
        <taxon>Bacteria</taxon>
        <taxon>Pseudomonadati</taxon>
        <taxon>Pseudomonadota</taxon>
        <taxon>Gammaproteobacteria</taxon>
        <taxon>Nevskiales</taxon>
        <taxon>Nevskiaceae</taxon>
        <taxon>Stagnimonas</taxon>
    </lineage>
</organism>
<dbReference type="PRINTS" id="PR01414">
    <property type="entry name" value="CCMBBIOGNSIS"/>
</dbReference>
<dbReference type="GO" id="GO:0017004">
    <property type="term" value="P:cytochrome complex assembly"/>
    <property type="evidence" value="ECO:0007669"/>
    <property type="project" value="UniProtKB-KW"/>
</dbReference>
<reference evidence="14 15" key="1">
    <citation type="submission" date="2018-10" db="EMBL/GenBank/DDBJ databases">
        <authorList>
            <person name="Chen W.-M."/>
        </authorList>
    </citation>
    <scope>NUCLEOTIDE SEQUENCE [LARGE SCALE GENOMIC DNA]</scope>
    <source>
        <strain evidence="14 15">THS-13</strain>
    </source>
</reference>
<evidence type="ECO:0000256" key="3">
    <source>
        <dbReference type="ARBA" id="ARBA00010544"/>
    </source>
</evidence>
<name>A0A3N0V9J8_9GAMM</name>
<evidence type="ECO:0000256" key="1">
    <source>
        <dbReference type="ARBA" id="ARBA00002442"/>
    </source>
</evidence>
<comment type="function">
    <text evidence="1 12">Required for the export of heme to the periplasm for the biogenesis of c-type cytochromes.</text>
</comment>
<feature type="transmembrane region" description="Helical" evidence="13">
    <location>
        <begin position="102"/>
        <end position="125"/>
    </location>
</feature>
<feature type="transmembrane region" description="Helical" evidence="13">
    <location>
        <begin position="163"/>
        <end position="184"/>
    </location>
</feature>
<dbReference type="EMBL" id="RJVO01000004">
    <property type="protein sequence ID" value="ROH89385.1"/>
    <property type="molecule type" value="Genomic_DNA"/>
</dbReference>
<feature type="transmembrane region" description="Helical" evidence="13">
    <location>
        <begin position="50"/>
        <end position="70"/>
    </location>
</feature>
<keyword evidence="11 12" id="KW-0472">Membrane</keyword>
<keyword evidence="15" id="KW-1185">Reference proteome</keyword>
<comment type="similarity">
    <text evidence="3 12">Belongs to the CcmB/CycW/HelB family.</text>
</comment>
<sequence length="225" mass="22811">MSLPRALGAVVGRELRLAARAPAEAAQPLLFYALVVALFPLGVAPNEPSLPVYAPALVWIAALLASLMTLERVFRNDYEDGSLEQLALAPLPLPLSVLAKLAAHWLLGGLPLVLAAPLLAAGLGLDAAAGRALTLALLLGTPTLVLLGGFAAALTVGLPRAGVLLPILVLPMLSPVLIFGAGAARAAAQGLDPTAPLYFLAALLALSLTLVPFAAAAALRNALEG</sequence>
<dbReference type="PIRSF" id="PIRSF002764">
    <property type="entry name" value="CcmB"/>
    <property type="match status" value="1"/>
</dbReference>
<keyword evidence="10 13" id="KW-1133">Transmembrane helix</keyword>
<evidence type="ECO:0000256" key="5">
    <source>
        <dbReference type="ARBA" id="ARBA00022448"/>
    </source>
</evidence>
<evidence type="ECO:0000256" key="12">
    <source>
        <dbReference type="PIRNR" id="PIRNR002764"/>
    </source>
</evidence>
<evidence type="ECO:0000313" key="15">
    <source>
        <dbReference type="Proteomes" id="UP000282106"/>
    </source>
</evidence>
<dbReference type="GO" id="GO:0015232">
    <property type="term" value="F:heme transmembrane transporter activity"/>
    <property type="evidence" value="ECO:0007669"/>
    <property type="project" value="InterPro"/>
</dbReference>
<feature type="transmembrane region" description="Helical" evidence="13">
    <location>
        <begin position="196"/>
        <end position="219"/>
    </location>
</feature>
<dbReference type="InterPro" id="IPR026031">
    <property type="entry name" value="Cyt_c_CcmB_bac"/>
</dbReference>